<keyword evidence="3" id="KW-1185">Reference proteome</keyword>
<evidence type="ECO:0000313" key="3">
    <source>
        <dbReference type="Proteomes" id="UP001054945"/>
    </source>
</evidence>
<evidence type="ECO:0000313" key="2">
    <source>
        <dbReference type="EMBL" id="GIY49529.1"/>
    </source>
</evidence>
<feature type="region of interest" description="Disordered" evidence="1">
    <location>
        <begin position="63"/>
        <end position="86"/>
    </location>
</feature>
<feature type="compositionally biased region" description="Polar residues" evidence="1">
    <location>
        <begin position="75"/>
        <end position="86"/>
    </location>
</feature>
<accession>A0AAV4TUG9</accession>
<protein>
    <submittedName>
        <fullName evidence="2">Uncharacterized protein</fullName>
    </submittedName>
</protein>
<dbReference type="AlphaFoldDB" id="A0AAV4TUG9"/>
<sequence>MEDKVKVLPFALCSRESFPNSVRRAHSIETMGDGSECACSGFIHAYLSIDLSVQKACAKKGTPVSTADQPEITVENRSPSIRSDCM</sequence>
<evidence type="ECO:0000256" key="1">
    <source>
        <dbReference type="SAM" id="MobiDB-lite"/>
    </source>
</evidence>
<comment type="caution">
    <text evidence="2">The sequence shown here is derived from an EMBL/GenBank/DDBJ whole genome shotgun (WGS) entry which is preliminary data.</text>
</comment>
<gene>
    <name evidence="2" type="ORF">CEXT_742371</name>
</gene>
<name>A0AAV4TUG9_CAEEX</name>
<dbReference type="Proteomes" id="UP001054945">
    <property type="component" value="Unassembled WGS sequence"/>
</dbReference>
<proteinExistence type="predicted"/>
<dbReference type="EMBL" id="BPLR01011849">
    <property type="protein sequence ID" value="GIY49529.1"/>
    <property type="molecule type" value="Genomic_DNA"/>
</dbReference>
<reference evidence="2 3" key="1">
    <citation type="submission" date="2021-06" db="EMBL/GenBank/DDBJ databases">
        <title>Caerostris extrusa draft genome.</title>
        <authorList>
            <person name="Kono N."/>
            <person name="Arakawa K."/>
        </authorList>
    </citation>
    <scope>NUCLEOTIDE SEQUENCE [LARGE SCALE GENOMIC DNA]</scope>
</reference>
<organism evidence="2 3">
    <name type="scientific">Caerostris extrusa</name>
    <name type="common">Bark spider</name>
    <name type="synonym">Caerostris bankana</name>
    <dbReference type="NCBI Taxonomy" id="172846"/>
    <lineage>
        <taxon>Eukaryota</taxon>
        <taxon>Metazoa</taxon>
        <taxon>Ecdysozoa</taxon>
        <taxon>Arthropoda</taxon>
        <taxon>Chelicerata</taxon>
        <taxon>Arachnida</taxon>
        <taxon>Araneae</taxon>
        <taxon>Araneomorphae</taxon>
        <taxon>Entelegynae</taxon>
        <taxon>Araneoidea</taxon>
        <taxon>Araneidae</taxon>
        <taxon>Caerostris</taxon>
    </lineage>
</organism>